<accession>A0A0F9JMJ4</accession>
<sequence>MKKYLFILILSLPFSLLAQNYYILHDTTATNLKQYKITWFYGVDPVQLESGEWVISEQSYKDIKEKFVDDLDTKLATFEKAAFVRQTVKDYPLRKVLPIEWKVSEIEPKVIEMIK</sequence>
<dbReference type="EMBL" id="LAZR01009707">
    <property type="protein sequence ID" value="KKM71054.1"/>
    <property type="molecule type" value="Genomic_DNA"/>
</dbReference>
<dbReference type="AlphaFoldDB" id="A0A0F9JMJ4"/>
<evidence type="ECO:0000313" key="1">
    <source>
        <dbReference type="EMBL" id="KKM71054.1"/>
    </source>
</evidence>
<comment type="caution">
    <text evidence="1">The sequence shown here is derived from an EMBL/GenBank/DDBJ whole genome shotgun (WGS) entry which is preliminary data.</text>
</comment>
<organism evidence="1">
    <name type="scientific">marine sediment metagenome</name>
    <dbReference type="NCBI Taxonomy" id="412755"/>
    <lineage>
        <taxon>unclassified sequences</taxon>
        <taxon>metagenomes</taxon>
        <taxon>ecological metagenomes</taxon>
    </lineage>
</organism>
<reference evidence="1" key="1">
    <citation type="journal article" date="2015" name="Nature">
        <title>Complex archaea that bridge the gap between prokaryotes and eukaryotes.</title>
        <authorList>
            <person name="Spang A."/>
            <person name="Saw J.H."/>
            <person name="Jorgensen S.L."/>
            <person name="Zaremba-Niedzwiedzka K."/>
            <person name="Martijn J."/>
            <person name="Lind A.E."/>
            <person name="van Eijk R."/>
            <person name="Schleper C."/>
            <person name="Guy L."/>
            <person name="Ettema T.J."/>
        </authorList>
    </citation>
    <scope>NUCLEOTIDE SEQUENCE</scope>
</reference>
<gene>
    <name evidence="1" type="ORF">LCGC14_1434520</name>
</gene>
<name>A0A0F9JMJ4_9ZZZZ</name>
<proteinExistence type="predicted"/>
<protein>
    <submittedName>
        <fullName evidence="1">Uncharacterized protein</fullName>
    </submittedName>
</protein>